<dbReference type="OrthoDB" id="2976199at2759"/>
<sequence>MTYFSLQKRPNESLPFYHYRQSSHLLTTTFIIMAEYRFYPDARRRVEMRVTRWVDDTNAHSHEFRVPFGTRSDIEEDDSSLDSDVHELLDSYAVPLTCRPLSEPANLFNPSKKRTNLSLTWSKKRTNVSRRAASLQQNMLAECTGWVRAIFASPEVWKSFLRYVLYHRGVPGQVAKVIIVILDMNNLDICVRLFS</sequence>
<dbReference type="AlphaFoldDB" id="A0A4S8KPZ4"/>
<name>A0A4S8KPZ4_DENBC</name>
<keyword evidence="2" id="KW-1185">Reference proteome</keyword>
<protein>
    <submittedName>
        <fullName evidence="1">Uncharacterized protein</fullName>
    </submittedName>
</protein>
<reference evidence="1 2" key="1">
    <citation type="journal article" date="2019" name="Nat. Ecol. Evol.">
        <title>Megaphylogeny resolves global patterns of mushroom evolution.</title>
        <authorList>
            <person name="Varga T."/>
            <person name="Krizsan K."/>
            <person name="Foldi C."/>
            <person name="Dima B."/>
            <person name="Sanchez-Garcia M."/>
            <person name="Sanchez-Ramirez S."/>
            <person name="Szollosi G.J."/>
            <person name="Szarkandi J.G."/>
            <person name="Papp V."/>
            <person name="Albert L."/>
            <person name="Andreopoulos W."/>
            <person name="Angelini C."/>
            <person name="Antonin V."/>
            <person name="Barry K.W."/>
            <person name="Bougher N.L."/>
            <person name="Buchanan P."/>
            <person name="Buyck B."/>
            <person name="Bense V."/>
            <person name="Catcheside P."/>
            <person name="Chovatia M."/>
            <person name="Cooper J."/>
            <person name="Damon W."/>
            <person name="Desjardin D."/>
            <person name="Finy P."/>
            <person name="Geml J."/>
            <person name="Haridas S."/>
            <person name="Hughes K."/>
            <person name="Justo A."/>
            <person name="Karasinski D."/>
            <person name="Kautmanova I."/>
            <person name="Kiss B."/>
            <person name="Kocsube S."/>
            <person name="Kotiranta H."/>
            <person name="LaButti K.M."/>
            <person name="Lechner B.E."/>
            <person name="Liimatainen K."/>
            <person name="Lipzen A."/>
            <person name="Lukacs Z."/>
            <person name="Mihaltcheva S."/>
            <person name="Morgado L.N."/>
            <person name="Niskanen T."/>
            <person name="Noordeloos M.E."/>
            <person name="Ohm R.A."/>
            <person name="Ortiz-Santana B."/>
            <person name="Ovrebo C."/>
            <person name="Racz N."/>
            <person name="Riley R."/>
            <person name="Savchenko A."/>
            <person name="Shiryaev A."/>
            <person name="Soop K."/>
            <person name="Spirin V."/>
            <person name="Szebenyi C."/>
            <person name="Tomsovsky M."/>
            <person name="Tulloss R.E."/>
            <person name="Uehling J."/>
            <person name="Grigoriev I.V."/>
            <person name="Vagvolgyi C."/>
            <person name="Papp T."/>
            <person name="Martin F.M."/>
            <person name="Miettinen O."/>
            <person name="Hibbett D.S."/>
            <person name="Nagy L.G."/>
        </authorList>
    </citation>
    <scope>NUCLEOTIDE SEQUENCE [LARGE SCALE GENOMIC DNA]</scope>
    <source>
        <strain evidence="1 2">CBS 962.96</strain>
    </source>
</reference>
<accession>A0A4S8KPZ4</accession>
<evidence type="ECO:0000313" key="1">
    <source>
        <dbReference type="EMBL" id="THU77752.1"/>
    </source>
</evidence>
<dbReference type="Proteomes" id="UP000297245">
    <property type="component" value="Unassembled WGS sequence"/>
</dbReference>
<dbReference type="EMBL" id="ML180350">
    <property type="protein sequence ID" value="THU77752.1"/>
    <property type="molecule type" value="Genomic_DNA"/>
</dbReference>
<gene>
    <name evidence="1" type="ORF">K435DRAFT_890679</name>
</gene>
<evidence type="ECO:0000313" key="2">
    <source>
        <dbReference type="Proteomes" id="UP000297245"/>
    </source>
</evidence>
<organism evidence="1 2">
    <name type="scientific">Dendrothele bispora (strain CBS 962.96)</name>
    <dbReference type="NCBI Taxonomy" id="1314807"/>
    <lineage>
        <taxon>Eukaryota</taxon>
        <taxon>Fungi</taxon>
        <taxon>Dikarya</taxon>
        <taxon>Basidiomycota</taxon>
        <taxon>Agaricomycotina</taxon>
        <taxon>Agaricomycetes</taxon>
        <taxon>Agaricomycetidae</taxon>
        <taxon>Agaricales</taxon>
        <taxon>Agaricales incertae sedis</taxon>
        <taxon>Dendrothele</taxon>
    </lineage>
</organism>
<proteinExistence type="predicted"/>